<accession>A0A0C2G6I4</accession>
<evidence type="ECO:0000313" key="2">
    <source>
        <dbReference type="Proteomes" id="UP000031675"/>
    </source>
</evidence>
<proteinExistence type="predicted"/>
<dbReference type="AlphaFoldDB" id="A0A0C2G6I4"/>
<organism evidence="1 2">
    <name type="scientific">Streptomonospora alba</name>
    <dbReference type="NCBI Taxonomy" id="183763"/>
    <lineage>
        <taxon>Bacteria</taxon>
        <taxon>Bacillati</taxon>
        <taxon>Actinomycetota</taxon>
        <taxon>Actinomycetes</taxon>
        <taxon>Streptosporangiales</taxon>
        <taxon>Nocardiopsidaceae</taxon>
        <taxon>Streptomonospora</taxon>
    </lineage>
</organism>
<dbReference type="STRING" id="183763.LP52_10810"/>
<dbReference type="Proteomes" id="UP000031675">
    <property type="component" value="Unassembled WGS sequence"/>
</dbReference>
<name>A0A0C2G6I4_9ACTN</name>
<dbReference type="RefSeq" id="WP_040272902.1">
    <property type="nucleotide sequence ID" value="NZ_JROO01000018.1"/>
</dbReference>
<comment type="caution">
    <text evidence="1">The sequence shown here is derived from an EMBL/GenBank/DDBJ whole genome shotgun (WGS) entry which is preliminary data.</text>
</comment>
<gene>
    <name evidence="1" type="ORF">LP52_10810</name>
</gene>
<sequence length="89" mass="10059">MASDDYSDFPIEIQIRLIDLNRVNSVYRVWASRNDDGSFGAYYASLRPRLNRCGSGFAPTLGAGSHIRMERLLNRPPGRVPPPRMPHSE</sequence>
<protein>
    <submittedName>
        <fullName evidence="1">Uncharacterized protein</fullName>
    </submittedName>
</protein>
<dbReference type="EMBL" id="JROO01000018">
    <property type="protein sequence ID" value="KIH98908.1"/>
    <property type="molecule type" value="Genomic_DNA"/>
</dbReference>
<reference evidence="2" key="1">
    <citation type="journal article" date="2015" name="Chem. Biol.">
        <title>Structure, bioactivity, and resistance mechanism of streptomonomicin, an unusual lasso Peptide from an understudied halophilic actinomycete.</title>
        <authorList>
            <person name="Metelev M."/>
            <person name="Tietz J.I."/>
            <person name="Melby J.O."/>
            <person name="Blair P.M."/>
            <person name="Zhu L."/>
            <person name="Livnat I."/>
            <person name="Severinov K."/>
            <person name="Mitchell D.A."/>
        </authorList>
    </citation>
    <scope>NUCLEOTIDE SEQUENCE [LARGE SCALE GENOMIC DNA]</scope>
    <source>
        <strain evidence="2">YIM 90003</strain>
    </source>
</reference>
<evidence type="ECO:0000313" key="1">
    <source>
        <dbReference type="EMBL" id="KIH98908.1"/>
    </source>
</evidence>
<dbReference type="OrthoDB" id="3815685at2"/>
<keyword evidence="2" id="KW-1185">Reference proteome</keyword>